<gene>
    <name evidence="1" type="ORF">RRH01S_01_04900</name>
</gene>
<dbReference type="AlphaFoldDB" id="A0AA87PVK1"/>
<proteinExistence type="predicted"/>
<dbReference type="RefSeq" id="WP_042469823.1">
    <property type="nucleotide sequence ID" value="NZ_BAYX01000001.1"/>
</dbReference>
<organism evidence="1 2">
    <name type="scientific">Rhizobium rhizogenes NBRC 13257</name>
    <dbReference type="NCBI Taxonomy" id="1220581"/>
    <lineage>
        <taxon>Bacteria</taxon>
        <taxon>Pseudomonadati</taxon>
        <taxon>Pseudomonadota</taxon>
        <taxon>Alphaproteobacteria</taxon>
        <taxon>Hyphomicrobiales</taxon>
        <taxon>Rhizobiaceae</taxon>
        <taxon>Rhizobium/Agrobacterium group</taxon>
        <taxon>Rhizobium</taxon>
    </lineage>
</organism>
<dbReference type="Proteomes" id="UP000026941">
    <property type="component" value="Unassembled WGS sequence"/>
</dbReference>
<name>A0AA87PVK1_RHIRH</name>
<evidence type="ECO:0000313" key="2">
    <source>
        <dbReference type="Proteomes" id="UP000026941"/>
    </source>
</evidence>
<comment type="caution">
    <text evidence="1">The sequence shown here is derived from an EMBL/GenBank/DDBJ whole genome shotgun (WGS) entry which is preliminary data.</text>
</comment>
<accession>A0AA87PVK1</accession>
<protein>
    <submittedName>
        <fullName evidence="1">Uncharacterized protein</fullName>
    </submittedName>
</protein>
<sequence>MRVSKQVEGPSLVEVLAFTMIENIDDVARVERSVADRMAAVRGWYGWRVSAIKVTEDADELSRVNVHAQPVGAGYREAAVFEFLVDQLGKRRSDRFDAFVRACGIKERVDDTRQIEGRYFSTRNRGRTSLDFGPLTNTLAV</sequence>
<evidence type="ECO:0000313" key="1">
    <source>
        <dbReference type="EMBL" id="GAJ91021.1"/>
    </source>
</evidence>
<reference evidence="1 2" key="1">
    <citation type="submission" date="2014-05" db="EMBL/GenBank/DDBJ databases">
        <title>Whole genome shotgun sequence of Rhizobium rhizogenes NBRC 13257.</title>
        <authorList>
            <person name="Katano-Makiyama Y."/>
            <person name="Hosoyama A."/>
            <person name="Hashimoto M."/>
            <person name="Hosoyama Y."/>
            <person name="Noguchi M."/>
            <person name="Tsuchikane K."/>
            <person name="Kimura A."/>
            <person name="Ohji S."/>
            <person name="Ichikawa N."/>
            <person name="Yamazoe A."/>
            <person name="Fujita N."/>
        </authorList>
    </citation>
    <scope>NUCLEOTIDE SEQUENCE [LARGE SCALE GENOMIC DNA]</scope>
    <source>
        <strain evidence="1 2">NBRC 13257</strain>
    </source>
</reference>
<dbReference type="EMBL" id="BAYX01000001">
    <property type="protein sequence ID" value="GAJ91021.1"/>
    <property type="molecule type" value="Genomic_DNA"/>
</dbReference>